<evidence type="ECO:0000313" key="3">
    <source>
        <dbReference type="Proteomes" id="UP001596161"/>
    </source>
</evidence>
<dbReference type="InterPro" id="IPR045736">
    <property type="entry name" value="START_2"/>
</dbReference>
<dbReference type="Proteomes" id="UP001596161">
    <property type="component" value="Unassembled WGS sequence"/>
</dbReference>
<protein>
    <submittedName>
        <fullName evidence="2">START-like domain-containing protein</fullName>
    </submittedName>
</protein>
<evidence type="ECO:0000313" key="2">
    <source>
        <dbReference type="EMBL" id="MFC5270084.1"/>
    </source>
</evidence>
<dbReference type="SUPFAM" id="SSF55961">
    <property type="entry name" value="Bet v1-like"/>
    <property type="match status" value="1"/>
</dbReference>
<gene>
    <name evidence="2" type="ORF">ACFPIB_05650</name>
</gene>
<comment type="caution">
    <text evidence="2">The sequence shown here is derived from an EMBL/GenBank/DDBJ whole genome shotgun (WGS) entry which is preliminary data.</text>
</comment>
<proteinExistence type="predicted"/>
<dbReference type="InterPro" id="IPR023393">
    <property type="entry name" value="START-like_dom_sf"/>
</dbReference>
<dbReference type="EMBL" id="JBHSKT010000003">
    <property type="protein sequence ID" value="MFC5270084.1"/>
    <property type="molecule type" value="Genomic_DNA"/>
</dbReference>
<organism evidence="2 3">
    <name type="scientific">Adhaeribacter terreus</name>
    <dbReference type="NCBI Taxonomy" id="529703"/>
    <lineage>
        <taxon>Bacteria</taxon>
        <taxon>Pseudomonadati</taxon>
        <taxon>Bacteroidota</taxon>
        <taxon>Cytophagia</taxon>
        <taxon>Cytophagales</taxon>
        <taxon>Hymenobacteraceae</taxon>
        <taxon>Adhaeribacter</taxon>
    </lineage>
</organism>
<reference evidence="3" key="1">
    <citation type="journal article" date="2019" name="Int. J. Syst. Evol. Microbiol.">
        <title>The Global Catalogue of Microorganisms (GCM) 10K type strain sequencing project: providing services to taxonomists for standard genome sequencing and annotation.</title>
        <authorList>
            <consortium name="The Broad Institute Genomics Platform"/>
            <consortium name="The Broad Institute Genome Sequencing Center for Infectious Disease"/>
            <person name="Wu L."/>
            <person name="Ma J."/>
        </authorList>
    </citation>
    <scope>NUCLEOTIDE SEQUENCE [LARGE SCALE GENOMIC DNA]</scope>
    <source>
        <strain evidence="3">KACC 12602</strain>
    </source>
</reference>
<dbReference type="Pfam" id="PF19569">
    <property type="entry name" value="START_2"/>
    <property type="match status" value="1"/>
</dbReference>
<evidence type="ECO:0000259" key="1">
    <source>
        <dbReference type="Pfam" id="PF19569"/>
    </source>
</evidence>
<name>A0ABW0E710_9BACT</name>
<feature type="domain" description="START-like" evidence="1">
    <location>
        <begin position="9"/>
        <end position="138"/>
    </location>
</feature>
<dbReference type="Gene3D" id="3.30.530.20">
    <property type="match status" value="1"/>
</dbReference>
<sequence>MLTTMNDPASKVKFVREYAINASPKIIYPYLSSASGLARWFADNVNILSNNVYNIIWDKEDHFTELTNVRSNRSVRIVFLDENKQPVADADYVDFTIETSELTGEQFLRVTDYSSEQDEEEMEELWDNLIQSLREIIGG</sequence>
<accession>A0ABW0E710</accession>
<dbReference type="RefSeq" id="WP_378016459.1">
    <property type="nucleotide sequence ID" value="NZ_JBHSKT010000003.1"/>
</dbReference>
<keyword evidence="3" id="KW-1185">Reference proteome</keyword>